<dbReference type="InterPro" id="IPR014752">
    <property type="entry name" value="Arrestin-like_C"/>
</dbReference>
<dbReference type="PANTHER" id="PTHR11188:SF17">
    <property type="entry name" value="FI21816P1"/>
    <property type="match status" value="1"/>
</dbReference>
<evidence type="ECO:0000259" key="2">
    <source>
        <dbReference type="Pfam" id="PF00339"/>
    </source>
</evidence>
<proteinExistence type="predicted"/>
<dbReference type="Gene3D" id="2.60.40.640">
    <property type="match status" value="1"/>
</dbReference>
<dbReference type="GO" id="GO:0030674">
    <property type="term" value="F:protein-macromolecule adaptor activity"/>
    <property type="evidence" value="ECO:0007669"/>
    <property type="project" value="TreeGrafter"/>
</dbReference>
<dbReference type="OrthoDB" id="2238745at2759"/>
<protein>
    <recommendedName>
        <fullName evidence="2">Arrestin-like N-terminal domain-containing protein</fullName>
    </recommendedName>
</protein>
<organism evidence="3 4">
    <name type="scientific">Apophysomyces ossiformis</name>
    <dbReference type="NCBI Taxonomy" id="679940"/>
    <lineage>
        <taxon>Eukaryota</taxon>
        <taxon>Fungi</taxon>
        <taxon>Fungi incertae sedis</taxon>
        <taxon>Mucoromycota</taxon>
        <taxon>Mucoromycotina</taxon>
        <taxon>Mucoromycetes</taxon>
        <taxon>Mucorales</taxon>
        <taxon>Mucorineae</taxon>
        <taxon>Mucoraceae</taxon>
        <taxon>Apophysomyces</taxon>
    </lineage>
</organism>
<dbReference type="Proteomes" id="UP000605846">
    <property type="component" value="Unassembled WGS sequence"/>
</dbReference>
<feature type="domain" description="Arrestin-like N-terminal" evidence="2">
    <location>
        <begin position="32"/>
        <end position="137"/>
    </location>
</feature>
<dbReference type="GO" id="GO:0005829">
    <property type="term" value="C:cytosol"/>
    <property type="evidence" value="ECO:0007669"/>
    <property type="project" value="TreeGrafter"/>
</dbReference>
<keyword evidence="4" id="KW-1185">Reference proteome</keyword>
<comment type="caution">
    <text evidence="3">The sequence shown here is derived from an EMBL/GenBank/DDBJ whole genome shotgun (WGS) entry which is preliminary data.</text>
</comment>
<dbReference type="AlphaFoldDB" id="A0A8H7EQT6"/>
<feature type="region of interest" description="Disordered" evidence="1">
    <location>
        <begin position="342"/>
        <end position="370"/>
    </location>
</feature>
<evidence type="ECO:0000256" key="1">
    <source>
        <dbReference type="SAM" id="MobiDB-lite"/>
    </source>
</evidence>
<dbReference type="GO" id="GO:0031625">
    <property type="term" value="F:ubiquitin protein ligase binding"/>
    <property type="evidence" value="ECO:0007669"/>
    <property type="project" value="TreeGrafter"/>
</dbReference>
<dbReference type="SUPFAM" id="SSF81296">
    <property type="entry name" value="E set domains"/>
    <property type="match status" value="1"/>
</dbReference>
<gene>
    <name evidence="3" type="ORF">EC973_006855</name>
</gene>
<dbReference type="InterPro" id="IPR014756">
    <property type="entry name" value="Ig_E-set"/>
</dbReference>
<dbReference type="InterPro" id="IPR011021">
    <property type="entry name" value="Arrestin-like_N"/>
</dbReference>
<evidence type="ECO:0000313" key="4">
    <source>
        <dbReference type="Proteomes" id="UP000605846"/>
    </source>
</evidence>
<evidence type="ECO:0000313" key="3">
    <source>
        <dbReference type="EMBL" id="KAF7727967.1"/>
    </source>
</evidence>
<sequence length="504" mass="56369">MGLLSQDRVSFDPLKPVILRGPHTEDASSVFSGNIVLTLSKTTKISTISVTFKSTASTYWPEGIGARGTRLTSDKCLSEQTLRILPSKGDTKGYRWYVAGTHRFSFAFVVPNSLVETIEDSYGRVRHVVEAVVARPGISLLNSWHISSPVLVLRTFMSNSLLMNNSLQDLSRTFEKHMVAGDIEVVIEAAAFSAGDIFYIRMMIQPQHKHARLENVSLSITELRRYCVPEMRAWRTDESVFPLSFAGSTRLLDADKPYDIACSTDDIRPALEKNGGGIDLVDTFAHRIAFATPKCSQNIRHTTHFEEILFRHYLEINIVVSYLDDDGTRIYSAGTVNSVDSFDVPSSSQTPFDNRTASAPPSPGLTSTSGGWQNVLLRLRKSRNEQDARNRGRRRETIVLETPIIAFDCRLKEDYGRLPSYFELGMKVPDFGTLSKTKKGNLQKSDDPSPVVGKHTKPRAYHCPCYYDFLKAMELASQTLLLQDSPMPMLERAPSKPPPEYADT</sequence>
<dbReference type="GO" id="GO:0005886">
    <property type="term" value="C:plasma membrane"/>
    <property type="evidence" value="ECO:0007669"/>
    <property type="project" value="TreeGrafter"/>
</dbReference>
<dbReference type="InterPro" id="IPR050357">
    <property type="entry name" value="Arrestin_domain-protein"/>
</dbReference>
<name>A0A8H7EQT6_9FUNG</name>
<dbReference type="PANTHER" id="PTHR11188">
    <property type="entry name" value="ARRESTIN DOMAIN CONTAINING PROTEIN"/>
    <property type="match status" value="1"/>
</dbReference>
<accession>A0A8H7EQT6</accession>
<dbReference type="EMBL" id="JABAYA010000046">
    <property type="protein sequence ID" value="KAF7727967.1"/>
    <property type="molecule type" value="Genomic_DNA"/>
</dbReference>
<dbReference type="Pfam" id="PF00339">
    <property type="entry name" value="Arrestin_N"/>
    <property type="match status" value="1"/>
</dbReference>
<dbReference type="GO" id="GO:0070086">
    <property type="term" value="P:ubiquitin-dependent endocytosis"/>
    <property type="evidence" value="ECO:0007669"/>
    <property type="project" value="TreeGrafter"/>
</dbReference>
<reference evidence="3" key="1">
    <citation type="submission" date="2020-01" db="EMBL/GenBank/DDBJ databases">
        <title>Genome Sequencing of Three Apophysomyces-Like Fungal Strains Confirms a Novel Fungal Genus in the Mucoromycota with divergent Burkholderia-like Endosymbiotic Bacteria.</title>
        <authorList>
            <person name="Stajich J.E."/>
            <person name="Macias A.M."/>
            <person name="Carter-House D."/>
            <person name="Lovett B."/>
            <person name="Kasson L.R."/>
            <person name="Berry K."/>
            <person name="Grigoriev I."/>
            <person name="Chang Y."/>
            <person name="Spatafora J."/>
            <person name="Kasson M.T."/>
        </authorList>
    </citation>
    <scope>NUCLEOTIDE SEQUENCE</scope>
    <source>
        <strain evidence="3">NRRL A-21654</strain>
    </source>
</reference>